<gene>
    <name evidence="1" type="ORF">POVWA1_018400</name>
    <name evidence="2" type="ORF">POVWA2_018310</name>
</gene>
<organism evidence="1 4">
    <name type="scientific">Plasmodium ovale wallikeri</name>
    <dbReference type="NCBI Taxonomy" id="864142"/>
    <lineage>
        <taxon>Eukaryota</taxon>
        <taxon>Sar</taxon>
        <taxon>Alveolata</taxon>
        <taxon>Apicomplexa</taxon>
        <taxon>Aconoidasida</taxon>
        <taxon>Haemosporida</taxon>
        <taxon>Plasmodiidae</taxon>
        <taxon>Plasmodium</taxon>
        <taxon>Plasmodium (Plasmodium)</taxon>
    </lineage>
</organism>
<sequence length="273" mass="32319">MYCRLAVISTGQTLLLRPWHARTRTCSHCNCTYSRYNCTYSRYNCTYSRYNCTYTRYNCTYTRYNCTYTRYSCTYAERMSTDIEQVVGKEDVDLNLKREISSIERELKNWFIKRRLNMELNQSLRKLFENYNFVGLSINGNIDVKDKMMWYDIVNGKPELEDTLSVDAKEYKSDQYNNLWEKSTIVDNPCRLVGSIYFRCLKNNYTLTQQDREHKCIHSFMNFNNCRKALKLQQASNIKNSLVRQNAEDNIAKALFERRSSLLDMVGAGARST</sequence>
<reference evidence="1" key="1">
    <citation type="submission" date="2016-05" db="EMBL/GenBank/DDBJ databases">
        <authorList>
            <person name="Lavstsen T."/>
            <person name="Jespersen J.S."/>
        </authorList>
    </citation>
    <scope>NUCLEOTIDE SEQUENCE [LARGE SCALE GENOMIC DNA]</scope>
</reference>
<evidence type="ECO:0000313" key="2">
    <source>
        <dbReference type="EMBL" id="SBT34114.1"/>
    </source>
</evidence>
<proteinExistence type="predicted"/>
<protein>
    <submittedName>
        <fullName evidence="1">Uncharacterized protein</fullName>
    </submittedName>
</protein>
<dbReference type="Proteomes" id="UP000078550">
    <property type="component" value="Unassembled WGS sequence"/>
</dbReference>
<dbReference type="EMBL" id="FLRE01000070">
    <property type="protein sequence ID" value="SBT34114.1"/>
    <property type="molecule type" value="Genomic_DNA"/>
</dbReference>
<dbReference type="Proteomes" id="UP000078555">
    <property type="component" value="Unassembled WGS sequence"/>
</dbReference>
<keyword evidence="4" id="KW-1185">Reference proteome</keyword>
<reference evidence="3 4" key="2">
    <citation type="submission" date="2016-05" db="EMBL/GenBank/DDBJ databases">
        <authorList>
            <person name="Naeem Raeece"/>
        </authorList>
    </citation>
    <scope>NUCLEOTIDE SEQUENCE [LARGE SCALE GENOMIC DNA]</scope>
</reference>
<evidence type="ECO:0000313" key="3">
    <source>
        <dbReference type="Proteomes" id="UP000078550"/>
    </source>
</evidence>
<accession>A0A1A8YPZ4</accession>
<evidence type="ECO:0000313" key="4">
    <source>
        <dbReference type="Proteomes" id="UP000078555"/>
    </source>
</evidence>
<dbReference type="EMBL" id="FLRD01000058">
    <property type="protein sequence ID" value="SBT33677.1"/>
    <property type="molecule type" value="Genomic_DNA"/>
</dbReference>
<name>A0A1A8YPZ4_PLAOA</name>
<dbReference type="AlphaFoldDB" id="A0A1A8YPZ4"/>
<evidence type="ECO:0000313" key="1">
    <source>
        <dbReference type="EMBL" id="SBT33677.1"/>
    </source>
</evidence>